<comment type="caution">
    <text evidence="1">The sequence shown here is derived from an EMBL/GenBank/DDBJ whole genome shotgun (WGS) entry which is preliminary data.</text>
</comment>
<dbReference type="GO" id="GO:0016151">
    <property type="term" value="F:nickel cation binding"/>
    <property type="evidence" value="ECO:0007669"/>
    <property type="project" value="InterPro"/>
</dbReference>
<dbReference type="SUPFAM" id="SSF109770">
    <property type="entry name" value="Nickel-containing superoxide dismutase, NiSOD"/>
    <property type="match status" value="1"/>
</dbReference>
<evidence type="ECO:0000313" key="2">
    <source>
        <dbReference type="Proteomes" id="UP000179153"/>
    </source>
</evidence>
<protein>
    <submittedName>
        <fullName evidence="1">Superoxide dismutase, Ni</fullName>
    </submittedName>
</protein>
<evidence type="ECO:0000313" key="1">
    <source>
        <dbReference type="EMBL" id="OGZ61841.1"/>
    </source>
</evidence>
<dbReference type="Proteomes" id="UP000179153">
    <property type="component" value="Unassembled WGS sequence"/>
</dbReference>
<gene>
    <name evidence="1" type="ORF">A2932_02545</name>
</gene>
<reference evidence="1 2" key="1">
    <citation type="journal article" date="2016" name="Nat. Commun.">
        <title>Thousands of microbial genomes shed light on interconnected biogeochemical processes in an aquifer system.</title>
        <authorList>
            <person name="Anantharaman K."/>
            <person name="Brown C.T."/>
            <person name="Hug L.A."/>
            <person name="Sharon I."/>
            <person name="Castelle C.J."/>
            <person name="Probst A.J."/>
            <person name="Thomas B.C."/>
            <person name="Singh A."/>
            <person name="Wilkins M.J."/>
            <person name="Karaoz U."/>
            <person name="Brodie E.L."/>
            <person name="Williams K.H."/>
            <person name="Hubbard S.S."/>
            <person name="Banfield J.F."/>
        </authorList>
    </citation>
    <scope>NUCLEOTIDE SEQUENCE [LARGE SCALE GENOMIC DNA]</scope>
</reference>
<accession>A0A1G2HHW8</accession>
<dbReference type="InterPro" id="IPR014123">
    <property type="entry name" value="Superoxide_dismutase_Ni-type"/>
</dbReference>
<dbReference type="NCBIfam" id="TIGR02753">
    <property type="entry name" value="sodN"/>
    <property type="match status" value="1"/>
</dbReference>
<dbReference type="EMBL" id="MHOI01000009">
    <property type="protein sequence ID" value="OGZ61841.1"/>
    <property type="molecule type" value="Genomic_DNA"/>
</dbReference>
<proteinExistence type="predicted"/>
<dbReference type="STRING" id="1802163.A2932_02545"/>
<dbReference type="InterPro" id="IPR036502">
    <property type="entry name" value="NiSOD_sf"/>
</dbReference>
<dbReference type="Gene3D" id="1.20.120.400">
    <property type="entry name" value="Nickel-containing superoxide dismutase"/>
    <property type="match status" value="1"/>
</dbReference>
<dbReference type="Pfam" id="PF09055">
    <property type="entry name" value="Sod_Ni"/>
    <property type="match status" value="1"/>
</dbReference>
<name>A0A1G2HHW8_9BACT</name>
<dbReference type="GO" id="GO:0004784">
    <property type="term" value="F:superoxide dismutase activity"/>
    <property type="evidence" value="ECO:0007669"/>
    <property type="project" value="InterPro"/>
</dbReference>
<sequence>MSMFIQKFFNFGKVYAHCDVPCGVYTTHRAGIAAETVEKMVKKITSLKRPVADADALAWQAYNNSMTRFIAAKEEWAQICKEELWILWTDYFKEEQLEKFPDLHDTFWKAAKLCSVNKRDVNLEAANQLRGKVNEISKMFQAAEGEKASNYRKEWL</sequence>
<dbReference type="AlphaFoldDB" id="A0A1G2HHW8"/>
<organism evidence="1 2">
    <name type="scientific">Candidatus Spechtbacteria bacterium RIFCSPLOWO2_01_FULL_46_10</name>
    <dbReference type="NCBI Taxonomy" id="1802163"/>
    <lineage>
        <taxon>Bacteria</taxon>
        <taxon>Candidatus Spechtiibacteriota</taxon>
    </lineage>
</organism>